<dbReference type="KEGG" id="xla:108707817"/>
<proteinExistence type="inferred from homology"/>
<dbReference type="GO" id="GO:0005829">
    <property type="term" value="C:cytosol"/>
    <property type="evidence" value="ECO:0007669"/>
    <property type="project" value="TreeGrafter"/>
</dbReference>
<evidence type="ECO:0000256" key="1">
    <source>
        <dbReference type="ARBA" id="ARBA00009403"/>
    </source>
</evidence>
<dbReference type="RefSeq" id="XP_018101306.1">
    <property type="nucleotide sequence ID" value="XM_018245817.2"/>
</dbReference>
<protein>
    <submittedName>
        <fullName evidence="3">Cystatin-A</fullName>
    </submittedName>
</protein>
<dbReference type="PaxDb" id="8355-A0A1L8HBY4"/>
<dbReference type="InterPro" id="IPR046350">
    <property type="entry name" value="Cystatin_sf"/>
</dbReference>
<dbReference type="Gene3D" id="3.10.450.10">
    <property type="match status" value="1"/>
</dbReference>
<keyword evidence="2" id="KW-1185">Reference proteome</keyword>
<dbReference type="InterPro" id="IPR001713">
    <property type="entry name" value="Prot_inh_stefin"/>
</dbReference>
<sequence>MFIMILKDKGVQKCLCVIHCYWLHSFTHCPPFLLTNMAQPGGSSRVRNATAEDQQIADQVKEDVVEKVGRKLSIFIVVGVFTDEVPAANIYFMKVKVEDNDCAHIRIHVNRNGKAHLHSVQDHKSQDSQLEYF</sequence>
<dbReference type="AlphaFoldDB" id="A0A1L8HBY4"/>
<gene>
    <name evidence="3" type="primary">LOC108707817</name>
</gene>
<evidence type="ECO:0000313" key="2">
    <source>
        <dbReference type="Proteomes" id="UP000186698"/>
    </source>
</evidence>
<dbReference type="PANTHER" id="PTHR11414:SF27">
    <property type="entry name" value="CYSTATIN-A-LIKE"/>
    <property type="match status" value="1"/>
</dbReference>
<evidence type="ECO:0000313" key="3">
    <source>
        <dbReference type="RefSeq" id="XP_018101306.1"/>
    </source>
</evidence>
<dbReference type="STRING" id="8355.A0A1L8HBY4"/>
<dbReference type="Proteomes" id="UP000186698">
    <property type="component" value="Chromosome 2L"/>
</dbReference>
<reference evidence="3" key="1">
    <citation type="submission" date="2025-08" db="UniProtKB">
        <authorList>
            <consortium name="RefSeq"/>
        </authorList>
    </citation>
    <scope>IDENTIFICATION</scope>
    <source>
        <strain evidence="3">J_2021</strain>
        <tissue evidence="3">Erythrocytes</tissue>
    </source>
</reference>
<dbReference type="GeneID" id="108707817"/>
<dbReference type="Bgee" id="108707817">
    <property type="expression patterns" value="Expressed in zone of skin and 4 other cell types or tissues"/>
</dbReference>
<accession>A0A1L8HBY4</accession>
<dbReference type="PANTHER" id="PTHR11414">
    <property type="entry name" value="CYSTATIN FAMILY MEMBER"/>
    <property type="match status" value="1"/>
</dbReference>
<name>A0A1L8HBY4_XENLA</name>
<dbReference type="GO" id="GO:0004869">
    <property type="term" value="F:cysteine-type endopeptidase inhibitor activity"/>
    <property type="evidence" value="ECO:0007669"/>
    <property type="project" value="TreeGrafter"/>
</dbReference>
<dbReference type="OrthoDB" id="2429551at2759"/>
<dbReference type="SUPFAM" id="SSF54403">
    <property type="entry name" value="Cystatin/monellin"/>
    <property type="match status" value="1"/>
</dbReference>
<organism evidence="2 3">
    <name type="scientific">Xenopus laevis</name>
    <name type="common">African clawed frog</name>
    <dbReference type="NCBI Taxonomy" id="8355"/>
    <lineage>
        <taxon>Eukaryota</taxon>
        <taxon>Metazoa</taxon>
        <taxon>Chordata</taxon>
        <taxon>Craniata</taxon>
        <taxon>Vertebrata</taxon>
        <taxon>Euteleostomi</taxon>
        <taxon>Amphibia</taxon>
        <taxon>Batrachia</taxon>
        <taxon>Anura</taxon>
        <taxon>Pipoidea</taxon>
        <taxon>Pipidae</taxon>
        <taxon>Xenopodinae</taxon>
        <taxon>Xenopus</taxon>
        <taxon>Xenopus</taxon>
    </lineage>
</organism>
<comment type="similarity">
    <text evidence="1">Belongs to the cystatin family.</text>
</comment>
<dbReference type="PRINTS" id="PR00295">
    <property type="entry name" value="STEFINA"/>
</dbReference>